<evidence type="ECO:0000256" key="2">
    <source>
        <dbReference type="ARBA" id="ARBA00022827"/>
    </source>
</evidence>
<dbReference type="Pfam" id="PF01565">
    <property type="entry name" value="FAD_binding_4"/>
    <property type="match status" value="1"/>
</dbReference>
<organism evidence="4 5">
    <name type="scientific">Cyanobium gracile UHCC 0139</name>
    <dbReference type="NCBI Taxonomy" id="3110308"/>
    <lineage>
        <taxon>Bacteria</taxon>
        <taxon>Bacillati</taxon>
        <taxon>Cyanobacteriota</taxon>
        <taxon>Cyanophyceae</taxon>
        <taxon>Synechococcales</taxon>
        <taxon>Prochlorococcaceae</taxon>
        <taxon>Cyanobium</taxon>
    </lineage>
</organism>
<dbReference type="InterPro" id="IPR036318">
    <property type="entry name" value="FAD-bd_PCMH-like_sf"/>
</dbReference>
<keyword evidence="1" id="KW-0285">Flavoprotein</keyword>
<dbReference type="SUPFAM" id="SSF56176">
    <property type="entry name" value="FAD-binding/transporter-associated domain-like"/>
    <property type="match status" value="1"/>
</dbReference>
<feature type="domain" description="FAD-binding PCMH-type" evidence="3">
    <location>
        <begin position="1"/>
        <end position="176"/>
    </location>
</feature>
<dbReference type="Gene3D" id="3.30.465.10">
    <property type="match status" value="1"/>
</dbReference>
<keyword evidence="5" id="KW-1185">Reference proteome</keyword>
<gene>
    <name evidence="4" type="ORF">VB738_09040</name>
</gene>
<dbReference type="Proteomes" id="UP001304461">
    <property type="component" value="Unassembled WGS sequence"/>
</dbReference>
<sequence length="406" mass="42261">MRPEPSELQELVRDLHQQGSAWLPAGLGTRLDWGPPVAGPCTVVSCAALRGVREFNPGDFTITVAAGTPLVEVQEALGHQGQWLSVDAPWGDRQGAAAGSIGGLVARGLAGGYRQRYLGVRDQLIGLALMRADGVTARAGGKVVKNVAGYDLMRLFTGSWGSLGLITELTLRTLPQPPLRRSVCFQGGAEDLAGLSRWLLGSSLSPERIDWWNGSLAAAAGLDPEPLLLIGLASVDAATLQEQVRCLQERSCLQARVLDAASTGGWLARARGGTGPAAAAPTGATAPAWLLRLGVSPDRLVALMQAPVLEGLTVDMAAGSGLGLAWSDPAKPQTVVSSTQVSALRSLCGELGGHLTVLRQPPGAGLPAWLDAPSRPLIEAIKRRFDPAGQLAPGRLPGVAQRLSTV</sequence>
<protein>
    <submittedName>
        <fullName evidence="4">FAD-binding oxidoreductase</fullName>
    </submittedName>
</protein>
<dbReference type="InterPro" id="IPR016166">
    <property type="entry name" value="FAD-bd_PCMH"/>
</dbReference>
<dbReference type="PANTHER" id="PTHR11748:SF103">
    <property type="entry name" value="GLYCOLATE OXIDASE SUBUNIT GLCE"/>
    <property type="match status" value="1"/>
</dbReference>
<dbReference type="InterPro" id="IPR016169">
    <property type="entry name" value="FAD-bd_PCMH_sub2"/>
</dbReference>
<dbReference type="EMBL" id="JAYGHX010000004">
    <property type="protein sequence ID" value="MEA5391404.1"/>
    <property type="molecule type" value="Genomic_DNA"/>
</dbReference>
<reference evidence="4 5" key="1">
    <citation type="submission" date="2023-12" db="EMBL/GenBank/DDBJ databases">
        <title>Baltic Sea Cyanobacteria.</title>
        <authorList>
            <person name="Delbaje E."/>
            <person name="Fewer D.P."/>
            <person name="Shishido T.K."/>
        </authorList>
    </citation>
    <scope>NUCLEOTIDE SEQUENCE [LARGE SCALE GENOMIC DNA]</scope>
    <source>
        <strain evidence="4 5">UHCC 0139</strain>
    </source>
</reference>
<dbReference type="PROSITE" id="PS51387">
    <property type="entry name" value="FAD_PCMH"/>
    <property type="match status" value="1"/>
</dbReference>
<comment type="caution">
    <text evidence="4">The sequence shown here is derived from an EMBL/GenBank/DDBJ whole genome shotgun (WGS) entry which is preliminary data.</text>
</comment>
<dbReference type="PANTHER" id="PTHR11748">
    <property type="entry name" value="D-LACTATE DEHYDROGENASE"/>
    <property type="match status" value="1"/>
</dbReference>
<keyword evidence="2" id="KW-0274">FAD</keyword>
<dbReference type="InterPro" id="IPR016164">
    <property type="entry name" value="FAD-linked_Oxase-like_C"/>
</dbReference>
<evidence type="ECO:0000256" key="1">
    <source>
        <dbReference type="ARBA" id="ARBA00022630"/>
    </source>
</evidence>
<dbReference type="SUPFAM" id="SSF55103">
    <property type="entry name" value="FAD-linked oxidases, C-terminal domain"/>
    <property type="match status" value="1"/>
</dbReference>
<evidence type="ECO:0000259" key="3">
    <source>
        <dbReference type="PROSITE" id="PS51387"/>
    </source>
</evidence>
<accession>A0ABU5RUG1</accession>
<dbReference type="RefSeq" id="WP_323305429.1">
    <property type="nucleotide sequence ID" value="NZ_JAYGHX010000004.1"/>
</dbReference>
<dbReference type="InterPro" id="IPR006094">
    <property type="entry name" value="Oxid_FAD_bind_N"/>
</dbReference>
<proteinExistence type="predicted"/>
<evidence type="ECO:0000313" key="4">
    <source>
        <dbReference type="EMBL" id="MEA5391404.1"/>
    </source>
</evidence>
<name>A0ABU5RUG1_9CYAN</name>
<evidence type="ECO:0000313" key="5">
    <source>
        <dbReference type="Proteomes" id="UP001304461"/>
    </source>
</evidence>